<dbReference type="CDD" id="cd03221">
    <property type="entry name" value="ABCF_EF-3"/>
    <property type="match status" value="1"/>
</dbReference>
<dbReference type="AlphaFoldDB" id="A0A395R2Y9"/>
<evidence type="ECO:0000256" key="3">
    <source>
        <dbReference type="ARBA" id="ARBA00022840"/>
    </source>
</evidence>
<keyword evidence="1" id="KW-0677">Repeat</keyword>
<dbReference type="PROSITE" id="PS00211">
    <property type="entry name" value="ABC_TRANSPORTER_1"/>
    <property type="match status" value="2"/>
</dbReference>
<proteinExistence type="predicted"/>
<dbReference type="GO" id="GO:0016887">
    <property type="term" value="F:ATP hydrolysis activity"/>
    <property type="evidence" value="ECO:0007669"/>
    <property type="project" value="InterPro"/>
</dbReference>
<dbReference type="Pfam" id="PF00005">
    <property type="entry name" value="ABC_tran"/>
    <property type="match status" value="2"/>
</dbReference>
<sequence length="537" mass="59016">MTDTSIVLKDVSYLLPDGSPLFIDLCEQFDQRPTGLVGRNGVGKSVLARILAGLLLPTSGVCRCTGRVHYLAQQVVLSADQSVAGLAGVAPTLEALRRIESGSVADEDFDIVGDHWDMPQRLQQALEREQLGYLRPDAPASALSGGEAMRVSLLGASLSGADFLILDEPSNHLDRESRQALMAQLQRWQRGLIVISHDRHLLECMTRIVELSPAGLASYGGNYGFYAAAKEHERHNALEHLHACKAERRRQQRVAQAQRERVDRRQARGSRQGKHANQAKILLDRQRERSEASSGALRKKQVASHEQLTLRVHEAARKVEAEAQILLHALPVVQPSTRRVVELTDVQLPYVPRPAGHISLLVRGQQRTGVVGPNGVGKSTLLRVLAGELDPLGGSCWVTGEMAYLDQNLRNLDPNRCVWDQLRSVNRTTAEGELRTRLARLGLDGQRLAIASRLLSGGERVKAALACVLYADVPPRLLLLDEPCNHLDLPSLQAVEEMLRSYGGAMLVVSHDDAFLHSLGLTDWLRATEDGWCSQPA</sequence>
<dbReference type="InterPro" id="IPR017871">
    <property type="entry name" value="ABC_transporter-like_CS"/>
</dbReference>
<keyword evidence="7" id="KW-1185">Reference proteome</keyword>
<dbReference type="PROSITE" id="PS50893">
    <property type="entry name" value="ABC_TRANSPORTER_2"/>
    <property type="match status" value="2"/>
</dbReference>
<keyword evidence="2" id="KW-0547">Nucleotide-binding</keyword>
<dbReference type="InterPro" id="IPR003439">
    <property type="entry name" value="ABC_transporter-like_ATP-bd"/>
</dbReference>
<feature type="domain" description="ABC transporter" evidence="5">
    <location>
        <begin position="6"/>
        <end position="238"/>
    </location>
</feature>
<evidence type="ECO:0000256" key="2">
    <source>
        <dbReference type="ARBA" id="ARBA00022741"/>
    </source>
</evidence>
<dbReference type="RefSeq" id="WP_118130876.1">
    <property type="nucleotide sequence ID" value="NZ_LMAZ01000003.1"/>
</dbReference>
<evidence type="ECO:0000313" key="7">
    <source>
        <dbReference type="Proteomes" id="UP000265411"/>
    </source>
</evidence>
<reference evidence="6 7" key="1">
    <citation type="journal article" date="2018" name="Syst. Appl. Microbiol.">
        <title>Pseudomonas gallaeciensis sp. nov., isolated from crude-oil-contaminated intertidal sand samples after the Prestige oil spill.</title>
        <authorList>
            <person name="Mulet M."/>
            <person name="Sanchez D."/>
            <person name="Rodriguez A.C."/>
            <person name="Nogales B."/>
            <person name="Bosch R."/>
            <person name="Busquets A."/>
            <person name="Gomila M."/>
            <person name="Lalucat J."/>
            <person name="Garcia-Valdes E."/>
        </authorList>
    </citation>
    <scope>NUCLEOTIDE SEQUENCE [LARGE SCALE GENOMIC DNA]</scope>
    <source>
        <strain evidence="6 7">V113</strain>
    </source>
</reference>
<evidence type="ECO:0000256" key="4">
    <source>
        <dbReference type="SAM" id="MobiDB-lite"/>
    </source>
</evidence>
<feature type="domain" description="ABC transporter" evidence="5">
    <location>
        <begin position="338"/>
        <end position="537"/>
    </location>
</feature>
<evidence type="ECO:0000256" key="1">
    <source>
        <dbReference type="ARBA" id="ARBA00022737"/>
    </source>
</evidence>
<dbReference type="FunFam" id="3.40.50.300:FF:001320">
    <property type="entry name" value="Heme ABC transporter ATP-binding protein"/>
    <property type="match status" value="1"/>
</dbReference>
<feature type="region of interest" description="Disordered" evidence="4">
    <location>
        <begin position="248"/>
        <end position="304"/>
    </location>
</feature>
<protein>
    <submittedName>
        <fullName evidence="6">ABC transporter ATP-binding protein</fullName>
    </submittedName>
</protein>
<gene>
    <name evidence="6" type="ORF">ASB58_11320</name>
</gene>
<name>A0A395R2Y9_9PSED</name>
<dbReference type="InterPro" id="IPR027417">
    <property type="entry name" value="P-loop_NTPase"/>
</dbReference>
<dbReference type="Proteomes" id="UP000265411">
    <property type="component" value="Unassembled WGS sequence"/>
</dbReference>
<evidence type="ECO:0000313" key="6">
    <source>
        <dbReference type="EMBL" id="RGP54461.1"/>
    </source>
</evidence>
<dbReference type="SUPFAM" id="SSF52540">
    <property type="entry name" value="P-loop containing nucleoside triphosphate hydrolases"/>
    <property type="match status" value="2"/>
</dbReference>
<dbReference type="InterPro" id="IPR050611">
    <property type="entry name" value="ABCF"/>
</dbReference>
<dbReference type="SMART" id="SM00382">
    <property type="entry name" value="AAA"/>
    <property type="match status" value="2"/>
</dbReference>
<organism evidence="6 7">
    <name type="scientific">Pseudomonas abyssi</name>
    <dbReference type="NCBI Taxonomy" id="170540"/>
    <lineage>
        <taxon>Bacteria</taxon>
        <taxon>Pseudomonadati</taxon>
        <taxon>Pseudomonadota</taxon>
        <taxon>Gammaproteobacteria</taxon>
        <taxon>Pseudomonadales</taxon>
        <taxon>Pseudomonadaceae</taxon>
        <taxon>Pseudomonas</taxon>
    </lineage>
</organism>
<dbReference type="InterPro" id="IPR003593">
    <property type="entry name" value="AAA+_ATPase"/>
</dbReference>
<keyword evidence="3 6" id="KW-0067">ATP-binding</keyword>
<dbReference type="GO" id="GO:0005524">
    <property type="term" value="F:ATP binding"/>
    <property type="evidence" value="ECO:0007669"/>
    <property type="project" value="UniProtKB-KW"/>
</dbReference>
<dbReference type="PANTHER" id="PTHR19211">
    <property type="entry name" value="ATP-BINDING TRANSPORT PROTEIN-RELATED"/>
    <property type="match status" value="1"/>
</dbReference>
<dbReference type="PANTHER" id="PTHR19211:SF6">
    <property type="entry name" value="BLL7188 PROTEIN"/>
    <property type="match status" value="1"/>
</dbReference>
<dbReference type="OrthoDB" id="9808609at2"/>
<accession>A0A395R2Y9</accession>
<dbReference type="Gene3D" id="3.40.50.300">
    <property type="entry name" value="P-loop containing nucleotide triphosphate hydrolases"/>
    <property type="match status" value="2"/>
</dbReference>
<dbReference type="EMBL" id="LMAZ01000003">
    <property type="protein sequence ID" value="RGP54461.1"/>
    <property type="molecule type" value="Genomic_DNA"/>
</dbReference>
<evidence type="ECO:0000259" key="5">
    <source>
        <dbReference type="PROSITE" id="PS50893"/>
    </source>
</evidence>
<feature type="compositionally biased region" description="Basic and acidic residues" evidence="4">
    <location>
        <begin position="282"/>
        <end position="291"/>
    </location>
</feature>
<comment type="caution">
    <text evidence="6">The sequence shown here is derived from an EMBL/GenBank/DDBJ whole genome shotgun (WGS) entry which is preliminary data.</text>
</comment>